<dbReference type="FunFam" id="3.40.50.300:FF:000287">
    <property type="entry name" value="Multidrug ABC transporter ATP-binding protein"/>
    <property type="match status" value="1"/>
</dbReference>
<protein>
    <recommendedName>
        <fullName evidence="13">ABC transporter ATP-binding protein</fullName>
    </recommendedName>
</protein>
<gene>
    <name evidence="11" type="ORF">A3C11_02080</name>
</gene>
<keyword evidence="4" id="KW-0547">Nucleotide-binding</keyword>
<organism evidence="11 12">
    <name type="scientific">Candidatus Sungbacteria bacterium RIFCSPHIGHO2_02_FULL_49_12</name>
    <dbReference type="NCBI Taxonomy" id="1802271"/>
    <lineage>
        <taxon>Bacteria</taxon>
        <taxon>Candidatus Sungiibacteriota</taxon>
    </lineage>
</organism>
<dbReference type="InterPro" id="IPR017871">
    <property type="entry name" value="ABC_transporter-like_CS"/>
</dbReference>
<evidence type="ECO:0000256" key="7">
    <source>
        <dbReference type="ARBA" id="ARBA00023136"/>
    </source>
</evidence>
<comment type="subcellular location">
    <subcellularLocation>
        <location evidence="1">Cell membrane</location>
        <topology evidence="1">Multi-pass membrane protein</topology>
    </subcellularLocation>
</comment>
<dbReference type="InterPro" id="IPR036640">
    <property type="entry name" value="ABC1_TM_sf"/>
</dbReference>
<dbReference type="InterPro" id="IPR011527">
    <property type="entry name" value="ABC1_TM_dom"/>
</dbReference>
<feature type="transmembrane region" description="Helical" evidence="8">
    <location>
        <begin position="166"/>
        <end position="185"/>
    </location>
</feature>
<sequence length="590" mass="66810">MRDITKKTYRIYWEHTKPYRRLILLMMITLVISSVIDIISPILYKRFFDVLASGVEPAMARPQLVQIIFFLLGLHLFGVVISRISAFSNDFLQPRVMTDLTNTAFEYLHRHSYGFFVNRFAGALVRKVNRLASSFEGVADRLYWDLLPLIIKTIGILGVLFYKNIWLGLAMTAWATLFMSLNYFLTMYKLKYDIKAAEADTKTTAQLADTIANQVNIKIFAKLKEEVAAFRVLTEEKFKISLLSWRIGSFVDGAQAVLTTVLELGIFYIAIILWSRGVLTVGDFVLIQAYVLQMVWRLWDFGRIFRRLHRDLADAEEMVEILETPHEIKNIPNAGTLSVPKGNVKFRDVSFHYNVGRDVIKSLNLEIKPGEKIGFVGPSGAGKTTLSALLLRFHDVTEGVILIDGQDISRVSQESLRRAIALVPQEPILFHRTLMENIRYGREETTDEEVLEAARLAHCDEFIEKLPDGYKTLVGERGIKLSGGERQRVAIARAILKNAPILVLDEATSSLDSHSEALIQDALAQLMQGKTTIVIAHRLSTIMRMDRIIVLREGEVQEIGTHQDLLSDPSGLYKKLWNLQVGGFIASTAF</sequence>
<dbReference type="InterPro" id="IPR003593">
    <property type="entry name" value="AAA+_ATPase"/>
</dbReference>
<dbReference type="SUPFAM" id="SSF90123">
    <property type="entry name" value="ABC transporter transmembrane region"/>
    <property type="match status" value="1"/>
</dbReference>
<dbReference type="AlphaFoldDB" id="A0A1G2KSN9"/>
<dbReference type="SUPFAM" id="SSF52540">
    <property type="entry name" value="P-loop containing nucleoside triphosphate hydrolases"/>
    <property type="match status" value="1"/>
</dbReference>
<keyword evidence="3 8" id="KW-0812">Transmembrane</keyword>
<evidence type="ECO:0000256" key="4">
    <source>
        <dbReference type="ARBA" id="ARBA00022741"/>
    </source>
</evidence>
<feature type="transmembrane region" description="Helical" evidence="8">
    <location>
        <begin position="256"/>
        <end position="275"/>
    </location>
</feature>
<evidence type="ECO:0000259" key="10">
    <source>
        <dbReference type="PROSITE" id="PS50929"/>
    </source>
</evidence>
<keyword evidence="5" id="KW-0067">ATP-binding</keyword>
<feature type="transmembrane region" description="Helical" evidence="8">
    <location>
        <begin position="21"/>
        <end position="44"/>
    </location>
</feature>
<dbReference type="PROSITE" id="PS50893">
    <property type="entry name" value="ABC_TRANSPORTER_2"/>
    <property type="match status" value="1"/>
</dbReference>
<dbReference type="Pfam" id="PF00005">
    <property type="entry name" value="ABC_tran"/>
    <property type="match status" value="1"/>
</dbReference>
<keyword evidence="7 8" id="KW-0472">Membrane</keyword>
<feature type="transmembrane region" description="Helical" evidence="8">
    <location>
        <begin position="64"/>
        <end position="86"/>
    </location>
</feature>
<evidence type="ECO:0000256" key="6">
    <source>
        <dbReference type="ARBA" id="ARBA00022989"/>
    </source>
</evidence>
<dbReference type="GO" id="GO:0016887">
    <property type="term" value="F:ATP hydrolysis activity"/>
    <property type="evidence" value="ECO:0007669"/>
    <property type="project" value="InterPro"/>
</dbReference>
<evidence type="ECO:0000256" key="5">
    <source>
        <dbReference type="ARBA" id="ARBA00022840"/>
    </source>
</evidence>
<dbReference type="Pfam" id="PF00664">
    <property type="entry name" value="ABC_membrane"/>
    <property type="match status" value="1"/>
</dbReference>
<dbReference type="STRING" id="1802271.A3C11_02080"/>
<dbReference type="Proteomes" id="UP000177362">
    <property type="component" value="Unassembled WGS sequence"/>
</dbReference>
<dbReference type="Gene3D" id="3.40.50.300">
    <property type="entry name" value="P-loop containing nucleotide triphosphate hydrolases"/>
    <property type="match status" value="1"/>
</dbReference>
<dbReference type="GO" id="GO:0005886">
    <property type="term" value="C:plasma membrane"/>
    <property type="evidence" value="ECO:0007669"/>
    <property type="project" value="UniProtKB-SubCell"/>
</dbReference>
<evidence type="ECO:0000256" key="1">
    <source>
        <dbReference type="ARBA" id="ARBA00004651"/>
    </source>
</evidence>
<dbReference type="PANTHER" id="PTHR43394:SF1">
    <property type="entry name" value="ATP-BINDING CASSETTE SUB-FAMILY B MEMBER 10, MITOCHONDRIAL"/>
    <property type="match status" value="1"/>
</dbReference>
<evidence type="ECO:0008006" key="13">
    <source>
        <dbReference type="Google" id="ProtNLM"/>
    </source>
</evidence>
<dbReference type="PANTHER" id="PTHR43394">
    <property type="entry name" value="ATP-DEPENDENT PERMEASE MDL1, MITOCHONDRIAL"/>
    <property type="match status" value="1"/>
</dbReference>
<dbReference type="GO" id="GO:0015421">
    <property type="term" value="F:ABC-type oligopeptide transporter activity"/>
    <property type="evidence" value="ECO:0007669"/>
    <property type="project" value="TreeGrafter"/>
</dbReference>
<dbReference type="Gene3D" id="1.20.1560.10">
    <property type="entry name" value="ABC transporter type 1, transmembrane domain"/>
    <property type="match status" value="1"/>
</dbReference>
<feature type="transmembrane region" description="Helical" evidence="8">
    <location>
        <begin position="142"/>
        <end position="160"/>
    </location>
</feature>
<dbReference type="InterPro" id="IPR027417">
    <property type="entry name" value="P-loop_NTPase"/>
</dbReference>
<keyword evidence="2" id="KW-0813">Transport</keyword>
<dbReference type="SMART" id="SM00382">
    <property type="entry name" value="AAA"/>
    <property type="match status" value="1"/>
</dbReference>
<dbReference type="InterPro" id="IPR003439">
    <property type="entry name" value="ABC_transporter-like_ATP-bd"/>
</dbReference>
<evidence type="ECO:0000256" key="2">
    <source>
        <dbReference type="ARBA" id="ARBA00022448"/>
    </source>
</evidence>
<evidence type="ECO:0000313" key="12">
    <source>
        <dbReference type="Proteomes" id="UP000177362"/>
    </source>
</evidence>
<evidence type="ECO:0000256" key="3">
    <source>
        <dbReference type="ARBA" id="ARBA00022692"/>
    </source>
</evidence>
<feature type="domain" description="ABC transmembrane type-1" evidence="10">
    <location>
        <begin position="24"/>
        <end position="310"/>
    </location>
</feature>
<comment type="caution">
    <text evidence="11">The sequence shown here is derived from an EMBL/GenBank/DDBJ whole genome shotgun (WGS) entry which is preliminary data.</text>
</comment>
<dbReference type="InterPro" id="IPR039421">
    <property type="entry name" value="Type_1_exporter"/>
</dbReference>
<evidence type="ECO:0000313" key="11">
    <source>
        <dbReference type="EMBL" id="OHA01602.1"/>
    </source>
</evidence>
<dbReference type="EMBL" id="MHQJ01000012">
    <property type="protein sequence ID" value="OHA01602.1"/>
    <property type="molecule type" value="Genomic_DNA"/>
</dbReference>
<evidence type="ECO:0000256" key="8">
    <source>
        <dbReference type="SAM" id="Phobius"/>
    </source>
</evidence>
<dbReference type="GO" id="GO:0005524">
    <property type="term" value="F:ATP binding"/>
    <property type="evidence" value="ECO:0007669"/>
    <property type="project" value="UniProtKB-KW"/>
</dbReference>
<evidence type="ECO:0000259" key="9">
    <source>
        <dbReference type="PROSITE" id="PS50893"/>
    </source>
</evidence>
<keyword evidence="6 8" id="KW-1133">Transmembrane helix</keyword>
<proteinExistence type="predicted"/>
<dbReference type="PROSITE" id="PS50929">
    <property type="entry name" value="ABC_TM1F"/>
    <property type="match status" value="1"/>
</dbReference>
<dbReference type="PROSITE" id="PS00211">
    <property type="entry name" value="ABC_TRANSPORTER_1"/>
    <property type="match status" value="1"/>
</dbReference>
<reference evidence="11 12" key="1">
    <citation type="journal article" date="2016" name="Nat. Commun.">
        <title>Thousands of microbial genomes shed light on interconnected biogeochemical processes in an aquifer system.</title>
        <authorList>
            <person name="Anantharaman K."/>
            <person name="Brown C.T."/>
            <person name="Hug L.A."/>
            <person name="Sharon I."/>
            <person name="Castelle C.J."/>
            <person name="Probst A.J."/>
            <person name="Thomas B.C."/>
            <person name="Singh A."/>
            <person name="Wilkins M.J."/>
            <person name="Karaoz U."/>
            <person name="Brodie E.L."/>
            <person name="Williams K.H."/>
            <person name="Hubbard S.S."/>
            <person name="Banfield J.F."/>
        </authorList>
    </citation>
    <scope>NUCLEOTIDE SEQUENCE [LARGE SCALE GENOMIC DNA]</scope>
</reference>
<feature type="domain" description="ABC transporter" evidence="9">
    <location>
        <begin position="344"/>
        <end position="578"/>
    </location>
</feature>
<accession>A0A1G2KSN9</accession>
<name>A0A1G2KSN9_9BACT</name>